<feature type="domain" description="TGF-beta propeptide" evidence="2">
    <location>
        <begin position="37"/>
        <end position="152"/>
    </location>
</feature>
<evidence type="ECO:0000259" key="2">
    <source>
        <dbReference type="Pfam" id="PF00688"/>
    </source>
</evidence>
<organism evidence="4 5">
    <name type="scientific">Anopheles sinensis</name>
    <name type="common">Mosquito</name>
    <dbReference type="NCBI Taxonomy" id="74873"/>
    <lineage>
        <taxon>Eukaryota</taxon>
        <taxon>Metazoa</taxon>
        <taxon>Ecdysozoa</taxon>
        <taxon>Arthropoda</taxon>
        <taxon>Hexapoda</taxon>
        <taxon>Insecta</taxon>
        <taxon>Pterygota</taxon>
        <taxon>Neoptera</taxon>
        <taxon>Endopterygota</taxon>
        <taxon>Diptera</taxon>
        <taxon>Nematocera</taxon>
        <taxon>Culicoidea</taxon>
        <taxon>Culicidae</taxon>
        <taxon>Anophelinae</taxon>
        <taxon>Anopheles</taxon>
    </lineage>
</organism>
<feature type="region of interest" description="Disordered" evidence="1">
    <location>
        <begin position="168"/>
        <end position="189"/>
    </location>
</feature>
<dbReference type="EnsemblMetazoa" id="ASIC011703-RA">
    <property type="protein sequence ID" value="ASIC011703-PA"/>
    <property type="gene ID" value="ASIC011703"/>
</dbReference>
<dbReference type="AlphaFoldDB" id="A0A084W0V9"/>
<reference evidence="3 5" key="1">
    <citation type="journal article" date="2014" name="BMC Genomics">
        <title>Genome sequence of Anopheles sinensis provides insight into genetics basis of mosquito competence for malaria parasites.</title>
        <authorList>
            <person name="Zhou D."/>
            <person name="Zhang D."/>
            <person name="Ding G."/>
            <person name="Shi L."/>
            <person name="Hou Q."/>
            <person name="Ye Y."/>
            <person name="Xu Y."/>
            <person name="Zhou H."/>
            <person name="Xiong C."/>
            <person name="Li S."/>
            <person name="Yu J."/>
            <person name="Hong S."/>
            <person name="Yu X."/>
            <person name="Zou P."/>
            <person name="Chen C."/>
            <person name="Chang X."/>
            <person name="Wang W."/>
            <person name="Lv Y."/>
            <person name="Sun Y."/>
            <person name="Ma L."/>
            <person name="Shen B."/>
            <person name="Zhu C."/>
        </authorList>
    </citation>
    <scope>NUCLEOTIDE SEQUENCE [LARGE SCALE GENOMIC DNA]</scope>
</reference>
<dbReference type="Pfam" id="PF00688">
    <property type="entry name" value="TGFb_propeptide"/>
    <property type="match status" value="1"/>
</dbReference>
<keyword evidence="5" id="KW-1185">Reference proteome</keyword>
<reference evidence="4" key="2">
    <citation type="submission" date="2020-05" db="UniProtKB">
        <authorList>
            <consortium name="EnsemblMetazoa"/>
        </authorList>
    </citation>
    <scope>IDENTIFICATION</scope>
</reference>
<sequence>MRNDTVGHLATTHEMAFSAVCEIPKNTNSSQWNEDNTWNLYFRLPYNKQYNSVNSAVLRLYMNGINSTGTRNLRESDNCKNPADQMIRITASVYYRKNRKDNTSMERKKRICSSITITQSYRGWISMDTLLAVKLWDKPKSNFGIAIDVEDLDDRPLRAADFFQPTDCSEASRTNAPAPRSSKAHGTAKPWRLGTGHAIPVGCRVYLRQRVSTEAELVWARVEIIDRQTEIVPNGEHDTDAFLRRIIPTFVYAYWLAMLARAPNINCASRRIADLIKPYASGVE</sequence>
<dbReference type="EMBL" id="KE525263">
    <property type="protein sequence ID" value="KFB43853.1"/>
    <property type="molecule type" value="Genomic_DNA"/>
</dbReference>
<gene>
    <name evidence="3" type="ORF">ZHAS_00011703</name>
</gene>
<dbReference type="VEuPathDB" id="VectorBase:ASIS011004"/>
<name>A0A084W0V9_ANOSI</name>
<evidence type="ECO:0000313" key="4">
    <source>
        <dbReference type="EnsemblMetazoa" id="ASIC011703-PA"/>
    </source>
</evidence>
<dbReference type="Proteomes" id="UP000030765">
    <property type="component" value="Unassembled WGS sequence"/>
</dbReference>
<dbReference type="VEuPathDB" id="VectorBase:ASIC011703"/>
<proteinExistence type="predicted"/>
<evidence type="ECO:0000256" key="1">
    <source>
        <dbReference type="SAM" id="MobiDB-lite"/>
    </source>
</evidence>
<accession>A0A084W0V9</accession>
<dbReference type="InterPro" id="IPR001111">
    <property type="entry name" value="TGF-b_propeptide"/>
</dbReference>
<dbReference type="Gene3D" id="2.60.120.970">
    <property type="match status" value="1"/>
</dbReference>
<evidence type="ECO:0000313" key="5">
    <source>
        <dbReference type="Proteomes" id="UP000030765"/>
    </source>
</evidence>
<dbReference type="EMBL" id="ATLV01019161">
    <property type="status" value="NOT_ANNOTATED_CDS"/>
    <property type="molecule type" value="Genomic_DNA"/>
</dbReference>
<dbReference type="OrthoDB" id="6287506at2759"/>
<evidence type="ECO:0000313" key="3">
    <source>
        <dbReference type="EMBL" id="KFB43853.1"/>
    </source>
</evidence>
<protein>
    <recommendedName>
        <fullName evidence="2">TGF-beta propeptide domain-containing protein</fullName>
    </recommendedName>
</protein>